<dbReference type="InterPro" id="IPR006652">
    <property type="entry name" value="Kelch_1"/>
</dbReference>
<dbReference type="RefSeq" id="WP_322472194.1">
    <property type="nucleotide sequence ID" value="NZ_JBHRZG010000024.1"/>
</dbReference>
<dbReference type="Proteomes" id="UP001595803">
    <property type="component" value="Unassembled WGS sequence"/>
</dbReference>
<dbReference type="InterPro" id="IPR008979">
    <property type="entry name" value="Galactose-bd-like_sf"/>
</dbReference>
<dbReference type="SMART" id="SM00776">
    <property type="entry name" value="NPCBM"/>
    <property type="match status" value="1"/>
</dbReference>
<proteinExistence type="predicted"/>
<keyword evidence="3" id="KW-1185">Reference proteome</keyword>
<dbReference type="SUPFAM" id="SSF49785">
    <property type="entry name" value="Galactose-binding domain-like"/>
    <property type="match status" value="2"/>
</dbReference>
<feature type="domain" description="Glycosyl hydrolase family 98 putative carbohydrate-binding module" evidence="1">
    <location>
        <begin position="59"/>
        <end position="204"/>
    </location>
</feature>
<reference evidence="3" key="1">
    <citation type="journal article" date="2019" name="Int. J. Syst. Evol. Microbiol.">
        <title>The Global Catalogue of Microorganisms (GCM) 10K type strain sequencing project: providing services to taxonomists for standard genome sequencing and annotation.</title>
        <authorList>
            <consortium name="The Broad Institute Genomics Platform"/>
            <consortium name="The Broad Institute Genome Sequencing Center for Infectious Disease"/>
            <person name="Wu L."/>
            <person name="Ma J."/>
        </authorList>
    </citation>
    <scope>NUCLEOTIDE SEQUENCE [LARGE SCALE GENOMIC DNA]</scope>
    <source>
        <strain evidence="3">CCTCC AB 2017081</strain>
    </source>
</reference>
<dbReference type="PANTHER" id="PTHR46773">
    <property type="match status" value="1"/>
</dbReference>
<sequence>MDENSSGAPPSSGVWRWIGRHAAIVTVGLTGLAACGHAVPDSAGGSPTSRPLLTAQAIDPGDNTLSNEPFVAVTNGWGPVERNRSNGETGAADGRPITVDGTVYATGFGVHAASSMTFNVQGRCRTLTGTVGIDDEVGSRGSVVFQVFGDGVRLFDSGVLTGASPARAISVDITNRTELRLAVTDGGDGGSYDHADWAGTMLRACGAAPATVAPAPVVRLNAGGAAQTVDGVTWAACADVAACQGYVRGGFAYTPAVPPAIANPAPPANATVLQSEWTGGESQGIPAGASAFSFRIPVVNGPYQVRLQFAELSKTAPGQRVFDVRLENATVLSSFDVFQAAGGAARSVVRSFDVTVQDGAVDLDFIRGVENATVSAVEILPRTVAWTARTPAPSTLYEAQGAAVNGRLHVFGGFYTNLNGTKPAATRGAWVYDPATDRWATRREMPEALTHAGTAVDGAAIYVAGGFLGNHPGPQTAHVWRYDTVLDTWTAMPPLPAARGAGALVRLNRRLHYFGGTERSATGAYIRDTPEHWVLDLDAPTRWMPRAPLPRARNHLAGVVLGGLIYAVGGQSLGNEAYGNVTNVDRYDPSTDRWTAVAPLPMPLGHITASTVAWQQRLVTVGGVTTARTGGQNEGAESGAVLSYDPAANRWSARSALPAVRQSPVADVIADQLIVTTGATSSGPVDTTWLGR</sequence>
<dbReference type="Pfam" id="PF11721">
    <property type="entry name" value="Malectin"/>
    <property type="match status" value="1"/>
</dbReference>
<dbReference type="InterPro" id="IPR011498">
    <property type="entry name" value="Kelch_2"/>
</dbReference>
<evidence type="ECO:0000259" key="1">
    <source>
        <dbReference type="SMART" id="SM00776"/>
    </source>
</evidence>
<dbReference type="PANTHER" id="PTHR46773:SF5">
    <property type="entry name" value="OS04G0487100 PROTEIN"/>
    <property type="match status" value="1"/>
</dbReference>
<dbReference type="Gene3D" id="2.60.120.1060">
    <property type="entry name" value="NPCBM/NEW2 domain"/>
    <property type="match status" value="1"/>
</dbReference>
<dbReference type="SMART" id="SM00612">
    <property type="entry name" value="Kelch"/>
    <property type="match status" value="3"/>
</dbReference>
<dbReference type="Gene3D" id="2.120.10.80">
    <property type="entry name" value="Kelch-type beta propeller"/>
    <property type="match status" value="1"/>
</dbReference>
<dbReference type="InterPro" id="IPR013222">
    <property type="entry name" value="Glyco_hyd_98_carb-bd"/>
</dbReference>
<dbReference type="Pfam" id="PF24681">
    <property type="entry name" value="Kelch_KLHDC2_KLHL20_DRC7"/>
    <property type="match status" value="1"/>
</dbReference>
<evidence type="ECO:0000313" key="3">
    <source>
        <dbReference type="Proteomes" id="UP001595803"/>
    </source>
</evidence>
<dbReference type="SUPFAM" id="SSF117281">
    <property type="entry name" value="Kelch motif"/>
    <property type="match status" value="1"/>
</dbReference>
<comment type="caution">
    <text evidence="2">The sequence shown here is derived from an EMBL/GenBank/DDBJ whole genome shotgun (WGS) entry which is preliminary data.</text>
</comment>
<organism evidence="2 3">
    <name type="scientific">Deinococcus rufus</name>
    <dbReference type="NCBI Taxonomy" id="2136097"/>
    <lineage>
        <taxon>Bacteria</taxon>
        <taxon>Thermotogati</taxon>
        <taxon>Deinococcota</taxon>
        <taxon>Deinococci</taxon>
        <taxon>Deinococcales</taxon>
        <taxon>Deinococcaceae</taxon>
        <taxon>Deinococcus</taxon>
    </lineage>
</organism>
<dbReference type="EMBL" id="JBHRZG010000024">
    <property type="protein sequence ID" value="MFC3834854.1"/>
    <property type="molecule type" value="Genomic_DNA"/>
</dbReference>
<gene>
    <name evidence="2" type="ORF">ACFOSB_18505</name>
</gene>
<dbReference type="InterPro" id="IPR038637">
    <property type="entry name" value="NPCBM_sf"/>
</dbReference>
<dbReference type="InterPro" id="IPR053256">
    <property type="entry name" value="Kelch_repeat-containing"/>
</dbReference>
<protein>
    <submittedName>
        <fullName evidence="2">NPCBM/NEW2 domain-containing protein</fullName>
    </submittedName>
</protein>
<dbReference type="Pfam" id="PF08305">
    <property type="entry name" value="NPCBM"/>
    <property type="match status" value="1"/>
</dbReference>
<dbReference type="Pfam" id="PF07646">
    <property type="entry name" value="Kelch_2"/>
    <property type="match status" value="1"/>
</dbReference>
<dbReference type="Gene3D" id="2.60.120.430">
    <property type="entry name" value="Galactose-binding lectin"/>
    <property type="match status" value="1"/>
</dbReference>
<dbReference type="InterPro" id="IPR021720">
    <property type="entry name" value="Malectin_dom"/>
</dbReference>
<dbReference type="InterPro" id="IPR015915">
    <property type="entry name" value="Kelch-typ_b-propeller"/>
</dbReference>
<accession>A0ABV7ZCW2</accession>
<evidence type="ECO:0000313" key="2">
    <source>
        <dbReference type="EMBL" id="MFC3834854.1"/>
    </source>
</evidence>
<name>A0ABV7ZCW2_9DEIO</name>